<dbReference type="VEuPathDB" id="FungiDB:MAPG_08255"/>
<dbReference type="EMBL" id="GL876972">
    <property type="protein sequence ID" value="KLU89281.1"/>
    <property type="molecule type" value="Genomic_DNA"/>
</dbReference>
<reference evidence="1" key="3">
    <citation type="submission" date="2011-03" db="EMBL/GenBank/DDBJ databases">
        <title>Annotation of Magnaporthe poae ATCC 64411.</title>
        <authorList>
            <person name="Ma L.-J."/>
            <person name="Dead R."/>
            <person name="Young S.K."/>
            <person name="Zeng Q."/>
            <person name="Gargeya S."/>
            <person name="Fitzgerald M."/>
            <person name="Haas B."/>
            <person name="Abouelleil A."/>
            <person name="Alvarado L."/>
            <person name="Arachchi H.M."/>
            <person name="Berlin A."/>
            <person name="Brown A."/>
            <person name="Chapman S.B."/>
            <person name="Chen Z."/>
            <person name="Dunbar C."/>
            <person name="Freedman E."/>
            <person name="Gearin G."/>
            <person name="Gellesch M."/>
            <person name="Goldberg J."/>
            <person name="Griggs A."/>
            <person name="Gujja S."/>
            <person name="Heiman D."/>
            <person name="Howarth C."/>
            <person name="Larson L."/>
            <person name="Lui A."/>
            <person name="MacDonald P.J.P."/>
            <person name="Mehta T."/>
            <person name="Montmayeur A."/>
            <person name="Murphy C."/>
            <person name="Neiman D."/>
            <person name="Pearson M."/>
            <person name="Priest M."/>
            <person name="Roberts A."/>
            <person name="Saif S."/>
            <person name="Shea T."/>
            <person name="Shenoy N."/>
            <person name="Sisk P."/>
            <person name="Stolte C."/>
            <person name="Sykes S."/>
            <person name="Yandava C."/>
            <person name="Wortman J."/>
            <person name="Nusbaum C."/>
            <person name="Birren B."/>
        </authorList>
    </citation>
    <scope>NUCLEOTIDE SEQUENCE</scope>
    <source>
        <strain evidence="1">ATCC 64411</strain>
    </source>
</reference>
<reference evidence="2" key="4">
    <citation type="journal article" date="2015" name="G3 (Bethesda)">
        <title>Genome sequences of three phytopathogenic species of the Magnaporthaceae family of fungi.</title>
        <authorList>
            <person name="Okagaki L.H."/>
            <person name="Nunes C.C."/>
            <person name="Sailsbery J."/>
            <person name="Clay B."/>
            <person name="Brown D."/>
            <person name="John T."/>
            <person name="Oh Y."/>
            <person name="Young N."/>
            <person name="Fitzgerald M."/>
            <person name="Haas B.J."/>
            <person name="Zeng Q."/>
            <person name="Young S."/>
            <person name="Adiconis X."/>
            <person name="Fan L."/>
            <person name="Levin J.Z."/>
            <person name="Mitchell T.K."/>
            <person name="Okubara P.A."/>
            <person name="Farman M.L."/>
            <person name="Kohn L.M."/>
            <person name="Birren B."/>
            <person name="Ma L.-J."/>
            <person name="Dean R.A."/>
        </authorList>
    </citation>
    <scope>NUCLEOTIDE SEQUENCE</scope>
    <source>
        <strain evidence="2">ATCC 64411 / 73-15</strain>
    </source>
</reference>
<evidence type="ECO:0000313" key="1">
    <source>
        <dbReference type="EMBL" id="KLU89281.1"/>
    </source>
</evidence>
<evidence type="ECO:0000313" key="3">
    <source>
        <dbReference type="Proteomes" id="UP000011715"/>
    </source>
</evidence>
<dbReference type="EMBL" id="ADBL01001993">
    <property type="status" value="NOT_ANNOTATED_CDS"/>
    <property type="molecule type" value="Genomic_DNA"/>
</dbReference>
<dbReference type="EnsemblFungi" id="MAPG_08255T0">
    <property type="protein sequence ID" value="MAPG_08255T0"/>
    <property type="gene ID" value="MAPG_08255"/>
</dbReference>
<dbReference type="Proteomes" id="UP000011715">
    <property type="component" value="Unassembled WGS sequence"/>
</dbReference>
<dbReference type="AlphaFoldDB" id="A0A0C4E6V8"/>
<name>A0A0C4E6V8_MAGP6</name>
<gene>
    <name evidence="1" type="ORF">MAPG_08255</name>
</gene>
<reference evidence="3" key="2">
    <citation type="submission" date="2010-05" db="EMBL/GenBank/DDBJ databases">
        <title>The genome sequence of Magnaporthe poae strain ATCC 64411.</title>
        <authorList>
            <person name="Ma L.-J."/>
            <person name="Dead R."/>
            <person name="Young S."/>
            <person name="Zeng Q."/>
            <person name="Koehrsen M."/>
            <person name="Alvarado L."/>
            <person name="Berlin A."/>
            <person name="Chapman S.B."/>
            <person name="Chen Z."/>
            <person name="Freedman E."/>
            <person name="Gellesch M."/>
            <person name="Goldberg J."/>
            <person name="Griggs A."/>
            <person name="Gujja S."/>
            <person name="Heilman E.R."/>
            <person name="Heiman D."/>
            <person name="Hepburn T."/>
            <person name="Howarth C."/>
            <person name="Jen D."/>
            <person name="Larson L."/>
            <person name="Mehta T."/>
            <person name="Neiman D."/>
            <person name="Pearson M."/>
            <person name="Roberts A."/>
            <person name="Saif S."/>
            <person name="Shea T."/>
            <person name="Shenoy N."/>
            <person name="Sisk P."/>
            <person name="Stolte C."/>
            <person name="Sykes S."/>
            <person name="Walk T."/>
            <person name="White J."/>
            <person name="Yandava C."/>
            <person name="Haas B."/>
            <person name="Nusbaum C."/>
            <person name="Birren B."/>
        </authorList>
    </citation>
    <scope>NUCLEOTIDE SEQUENCE [LARGE SCALE GENOMIC DNA]</scope>
    <source>
        <strain evidence="3">ATCC 64411 / 73-15</strain>
    </source>
</reference>
<proteinExistence type="predicted"/>
<organism evidence="2 3">
    <name type="scientific">Magnaporthiopsis poae (strain ATCC 64411 / 73-15)</name>
    <name type="common">Kentucky bluegrass fungus</name>
    <name type="synonym">Magnaporthe poae</name>
    <dbReference type="NCBI Taxonomy" id="644358"/>
    <lineage>
        <taxon>Eukaryota</taxon>
        <taxon>Fungi</taxon>
        <taxon>Dikarya</taxon>
        <taxon>Ascomycota</taxon>
        <taxon>Pezizomycotina</taxon>
        <taxon>Sordariomycetes</taxon>
        <taxon>Sordariomycetidae</taxon>
        <taxon>Magnaporthales</taxon>
        <taxon>Magnaporthaceae</taxon>
        <taxon>Magnaporthiopsis</taxon>
    </lineage>
</organism>
<reference evidence="1" key="1">
    <citation type="submission" date="2010-05" db="EMBL/GenBank/DDBJ databases">
        <title>The Genome Sequence of Magnaporthe poae strain ATCC 64411.</title>
        <authorList>
            <consortium name="The Broad Institute Genome Sequencing Platform"/>
            <consortium name="Broad Institute Genome Sequencing Center for Infectious Disease"/>
            <person name="Ma L.-J."/>
            <person name="Dead R."/>
            <person name="Young S."/>
            <person name="Zeng Q."/>
            <person name="Koehrsen M."/>
            <person name="Alvarado L."/>
            <person name="Berlin A."/>
            <person name="Chapman S.B."/>
            <person name="Chen Z."/>
            <person name="Freedman E."/>
            <person name="Gellesch M."/>
            <person name="Goldberg J."/>
            <person name="Griggs A."/>
            <person name="Gujja S."/>
            <person name="Heilman E.R."/>
            <person name="Heiman D."/>
            <person name="Hepburn T."/>
            <person name="Howarth C."/>
            <person name="Jen D."/>
            <person name="Larson L."/>
            <person name="Mehta T."/>
            <person name="Neiman D."/>
            <person name="Pearson M."/>
            <person name="Roberts A."/>
            <person name="Saif S."/>
            <person name="Shea T."/>
            <person name="Shenoy N."/>
            <person name="Sisk P."/>
            <person name="Stolte C."/>
            <person name="Sykes S."/>
            <person name="Walk T."/>
            <person name="White J."/>
            <person name="Yandava C."/>
            <person name="Haas B."/>
            <person name="Nusbaum C."/>
            <person name="Birren B."/>
        </authorList>
    </citation>
    <scope>NUCLEOTIDE SEQUENCE</scope>
    <source>
        <strain evidence="1">ATCC 64411</strain>
    </source>
</reference>
<keyword evidence="3" id="KW-1185">Reference proteome</keyword>
<protein>
    <submittedName>
        <fullName evidence="1 2">Uncharacterized protein</fullName>
    </submittedName>
</protein>
<reference evidence="2" key="5">
    <citation type="submission" date="2015-06" db="UniProtKB">
        <authorList>
            <consortium name="EnsemblFungi"/>
        </authorList>
    </citation>
    <scope>IDENTIFICATION</scope>
    <source>
        <strain evidence="2">ATCC 64411</strain>
    </source>
</reference>
<evidence type="ECO:0000313" key="2">
    <source>
        <dbReference type="EnsemblFungi" id="MAPG_08255T0"/>
    </source>
</evidence>
<accession>A0A0C4E6V8</accession>
<sequence length="238" mass="25935">MDDSGWVFQFGQPLAAAPLAPRTHGITPSPLPAGSLLGLRAPHLGREHHTASHCMAFQYPPCAPKGRRITGEGEICAWLSLSLLSPPHLASNSAPRSICLLTEPAADLCFRAESFELIIPGWLCCSLLFLRWTHALVPSQFRVCPDSQSPVCMKSSWNARLGNAPAGQEFTVLAARVCMNFERWTREGRVTRPVGILSTFKVSQPPSRLAILHVSACSHRVDESHHTNACPLSEWVGG</sequence>